<protein>
    <recommendedName>
        <fullName evidence="5">Glycosyltransferase</fullName>
    </recommendedName>
</protein>
<dbReference type="AlphaFoldDB" id="A0A9X0WIS6"/>
<evidence type="ECO:0000259" key="1">
    <source>
        <dbReference type="Pfam" id="PF00534"/>
    </source>
</evidence>
<dbReference type="RefSeq" id="WP_200387708.1">
    <property type="nucleotide sequence ID" value="NZ_NRSD01000008.1"/>
</dbReference>
<feature type="domain" description="Glycosyltransferase subfamily 4-like N-terminal" evidence="2">
    <location>
        <begin position="198"/>
        <end position="393"/>
    </location>
</feature>
<dbReference type="Pfam" id="PF00534">
    <property type="entry name" value="Glycos_transf_1"/>
    <property type="match status" value="1"/>
</dbReference>
<dbReference type="InterPro" id="IPR028098">
    <property type="entry name" value="Glyco_trans_4-like_N"/>
</dbReference>
<accession>A0A9X0WIS6</accession>
<dbReference type="EMBL" id="NRSD01000008">
    <property type="protein sequence ID" value="MBK1644902.1"/>
    <property type="molecule type" value="Genomic_DNA"/>
</dbReference>
<dbReference type="InterPro" id="IPR001296">
    <property type="entry name" value="Glyco_trans_1"/>
</dbReference>
<evidence type="ECO:0000259" key="2">
    <source>
        <dbReference type="Pfam" id="PF13439"/>
    </source>
</evidence>
<sequence>MMDDPIDPRVTAALDWCEHAGGDRLTLAIPFELPTTAVQCLLERPLVTSLVVGVASDDPSLPSERIGVFLPEVFSWRLPTQIAPWVVYLGGRERITARMIRALLLQGVRELVFWDLDRWMSQSMPGIAAARVQAKIASVAEVMVSTLRARVPGAAAWFAGLTERRIERLLDPHGRGPSSLLSPTPNRVLIACPTLVAGGAERQIVNTVLGLQRQGGLDVRVLVSNLHAPPGNDFFLDILTAEGVDVQEVEGPLSTGASWQRYQSDPETRVPRDIRLLLKNLPSETADEVANLYVACRALRPAVVHAWLDHSNVCAGLAALMAGVPRVVLSGRNVSPIHFLYILKPIMRPAYRAMATRAEIRLVNNSHGGAADYAAWLGLDVGQFRIVYNGLQTAGLVRATPARIAAFRAQHGIPADAQLVGGMFRLSGEKRPGLWLETLMRLTAERPHLHGLLFGAGPLRGELEAKLARSGLAGRIHLAEPTKDSALALSAIDVLLLTSRWEGTPNVVIESQALSTPVVVCGGGGARESLAPGETGLFVEQPHAEALASAVRSLFDDPGRRSRYAAAGPAFVTERFGLERMLSQTLELYGFRPDPGPRA</sequence>
<evidence type="ECO:0000313" key="3">
    <source>
        <dbReference type="EMBL" id="MBK1644902.1"/>
    </source>
</evidence>
<dbReference type="Pfam" id="PF13439">
    <property type="entry name" value="Glyco_transf_4"/>
    <property type="match status" value="1"/>
</dbReference>
<dbReference type="PANTHER" id="PTHR12526">
    <property type="entry name" value="GLYCOSYLTRANSFERASE"/>
    <property type="match status" value="1"/>
</dbReference>
<proteinExistence type="predicted"/>
<dbReference type="GO" id="GO:1901135">
    <property type="term" value="P:carbohydrate derivative metabolic process"/>
    <property type="evidence" value="ECO:0007669"/>
    <property type="project" value="UniProtKB-ARBA"/>
</dbReference>
<evidence type="ECO:0008006" key="5">
    <source>
        <dbReference type="Google" id="ProtNLM"/>
    </source>
</evidence>
<dbReference type="SUPFAM" id="SSF53756">
    <property type="entry name" value="UDP-Glycosyltransferase/glycogen phosphorylase"/>
    <property type="match status" value="1"/>
</dbReference>
<gene>
    <name evidence="3" type="ORF">CKO25_09615</name>
</gene>
<dbReference type="Gene3D" id="3.40.50.2000">
    <property type="entry name" value="Glycogen Phosphorylase B"/>
    <property type="match status" value="2"/>
</dbReference>
<dbReference type="Proteomes" id="UP001138802">
    <property type="component" value="Unassembled WGS sequence"/>
</dbReference>
<keyword evidence="4" id="KW-1185">Reference proteome</keyword>
<name>A0A9X0WIS6_9GAMM</name>
<organism evidence="3 4">
    <name type="scientific">Thiocapsa imhoffii</name>
    <dbReference type="NCBI Taxonomy" id="382777"/>
    <lineage>
        <taxon>Bacteria</taxon>
        <taxon>Pseudomonadati</taxon>
        <taxon>Pseudomonadota</taxon>
        <taxon>Gammaproteobacteria</taxon>
        <taxon>Chromatiales</taxon>
        <taxon>Chromatiaceae</taxon>
        <taxon>Thiocapsa</taxon>
    </lineage>
</organism>
<comment type="caution">
    <text evidence="3">The sequence shown here is derived from an EMBL/GenBank/DDBJ whole genome shotgun (WGS) entry which is preliminary data.</text>
</comment>
<dbReference type="GO" id="GO:0016757">
    <property type="term" value="F:glycosyltransferase activity"/>
    <property type="evidence" value="ECO:0007669"/>
    <property type="project" value="InterPro"/>
</dbReference>
<evidence type="ECO:0000313" key="4">
    <source>
        <dbReference type="Proteomes" id="UP001138802"/>
    </source>
</evidence>
<reference evidence="3 4" key="1">
    <citation type="journal article" date="2020" name="Microorganisms">
        <title>Osmotic Adaptation and Compatible Solute Biosynthesis of Phototrophic Bacteria as Revealed from Genome Analyses.</title>
        <authorList>
            <person name="Imhoff J.F."/>
            <person name="Rahn T."/>
            <person name="Kunzel S."/>
            <person name="Keller A."/>
            <person name="Neulinger S.C."/>
        </authorList>
    </citation>
    <scope>NUCLEOTIDE SEQUENCE [LARGE SCALE GENOMIC DNA]</scope>
    <source>
        <strain evidence="3 4">DSM 21303</strain>
    </source>
</reference>
<feature type="domain" description="Glycosyl transferase family 1" evidence="1">
    <location>
        <begin position="407"/>
        <end position="568"/>
    </location>
</feature>